<dbReference type="AlphaFoldDB" id="A0A813EIJ2"/>
<dbReference type="Proteomes" id="UP000654075">
    <property type="component" value="Unassembled WGS sequence"/>
</dbReference>
<evidence type="ECO:0000313" key="2">
    <source>
        <dbReference type="EMBL" id="CAE8598017.1"/>
    </source>
</evidence>
<keyword evidence="3" id="KW-1185">Reference proteome</keyword>
<name>A0A813EIJ2_POLGL</name>
<feature type="compositionally biased region" description="Polar residues" evidence="1">
    <location>
        <begin position="70"/>
        <end position="86"/>
    </location>
</feature>
<protein>
    <submittedName>
        <fullName evidence="2">Uncharacterized protein</fullName>
    </submittedName>
</protein>
<feature type="non-terminal residue" evidence="2">
    <location>
        <position position="1"/>
    </location>
</feature>
<feature type="compositionally biased region" description="Low complexity" evidence="1">
    <location>
        <begin position="45"/>
        <end position="55"/>
    </location>
</feature>
<feature type="compositionally biased region" description="Low complexity" evidence="1">
    <location>
        <begin position="28"/>
        <end position="37"/>
    </location>
</feature>
<comment type="caution">
    <text evidence="2">The sequence shown here is derived from an EMBL/GenBank/DDBJ whole genome shotgun (WGS) entry which is preliminary data.</text>
</comment>
<reference evidence="2" key="1">
    <citation type="submission" date="2021-02" db="EMBL/GenBank/DDBJ databases">
        <authorList>
            <person name="Dougan E. K."/>
            <person name="Rhodes N."/>
            <person name="Thang M."/>
            <person name="Chan C."/>
        </authorList>
    </citation>
    <scope>NUCLEOTIDE SEQUENCE</scope>
</reference>
<feature type="compositionally biased region" description="Basic and acidic residues" evidence="1">
    <location>
        <begin position="59"/>
        <end position="68"/>
    </location>
</feature>
<feature type="compositionally biased region" description="Pro residues" evidence="1">
    <location>
        <begin position="90"/>
        <end position="100"/>
    </location>
</feature>
<accession>A0A813EIJ2</accession>
<sequence length="151" mass="15317">ATSAPSAPSPPRPRPAGLGGLGKFEQLSKTTASTGAGSSRGGSSRGCSSGKSSRSSSRKSGDARDGDISSRCSSGGWDTSTNSSGMSRPHTPPDVAPSPPGSNLLMPDPIRTGLMLPPALFDAEHLSEGKDPVLEDSPAQDEPVVEELQMS</sequence>
<feature type="region of interest" description="Disordered" evidence="1">
    <location>
        <begin position="1"/>
        <end position="151"/>
    </location>
</feature>
<organism evidence="2 3">
    <name type="scientific">Polarella glacialis</name>
    <name type="common">Dinoflagellate</name>
    <dbReference type="NCBI Taxonomy" id="89957"/>
    <lineage>
        <taxon>Eukaryota</taxon>
        <taxon>Sar</taxon>
        <taxon>Alveolata</taxon>
        <taxon>Dinophyceae</taxon>
        <taxon>Suessiales</taxon>
        <taxon>Suessiaceae</taxon>
        <taxon>Polarella</taxon>
    </lineage>
</organism>
<evidence type="ECO:0000313" key="3">
    <source>
        <dbReference type="Proteomes" id="UP000654075"/>
    </source>
</evidence>
<gene>
    <name evidence="2" type="ORF">PGLA1383_LOCUS16431</name>
</gene>
<evidence type="ECO:0000256" key="1">
    <source>
        <dbReference type="SAM" id="MobiDB-lite"/>
    </source>
</evidence>
<feature type="non-terminal residue" evidence="2">
    <location>
        <position position="151"/>
    </location>
</feature>
<dbReference type="EMBL" id="CAJNNV010009954">
    <property type="protein sequence ID" value="CAE8598017.1"/>
    <property type="molecule type" value="Genomic_DNA"/>
</dbReference>
<feature type="compositionally biased region" description="Basic and acidic residues" evidence="1">
    <location>
        <begin position="122"/>
        <end position="133"/>
    </location>
</feature>
<proteinExistence type="predicted"/>